<organism evidence="1 2">
    <name type="scientific">Candidatus Desulfaltia bathyphila</name>
    <dbReference type="NCBI Taxonomy" id="2841697"/>
    <lineage>
        <taxon>Bacteria</taxon>
        <taxon>Pseudomonadati</taxon>
        <taxon>Thermodesulfobacteriota</taxon>
        <taxon>Desulfobacteria</taxon>
        <taxon>Desulfobacterales</taxon>
        <taxon>Desulfobacterales incertae sedis</taxon>
        <taxon>Candidatus Desulfaltia</taxon>
    </lineage>
</organism>
<dbReference type="EMBL" id="JACNLL010000056">
    <property type="protein sequence ID" value="MBC8199545.1"/>
    <property type="molecule type" value="Genomic_DNA"/>
</dbReference>
<sequence>MDPQILSDYFKKCFLAVDGLWFMMLEKTDSFDKALEIDGRVWEILPKIQARKIKELLKLETASEVDLLRALKFKLDAEDFASEVLRKDSHINIIIKKCPWLTLLKQSNREHLAERISDVICSVEYGVFAGEFMEDMDFKVISRQCSGNEICSFILEKCLT</sequence>
<name>A0A8J6TBT8_9BACT</name>
<protein>
    <submittedName>
        <fullName evidence="1">Uncharacterized protein</fullName>
    </submittedName>
</protein>
<proteinExistence type="predicted"/>
<reference evidence="1 2" key="1">
    <citation type="submission" date="2020-08" db="EMBL/GenBank/DDBJ databases">
        <title>Bridging the membrane lipid divide: bacteria of the FCB group superphylum have the potential to synthesize archaeal ether lipids.</title>
        <authorList>
            <person name="Villanueva L."/>
            <person name="Von Meijenfeldt F.A.B."/>
            <person name="Westbye A.B."/>
            <person name="Yadav S."/>
            <person name="Hopmans E.C."/>
            <person name="Dutilh B.E."/>
            <person name="Sinninghe Damste J.S."/>
        </authorList>
    </citation>
    <scope>NUCLEOTIDE SEQUENCE [LARGE SCALE GENOMIC DNA]</scope>
    <source>
        <strain evidence="1">NIOZ-UU82</strain>
    </source>
</reference>
<evidence type="ECO:0000313" key="1">
    <source>
        <dbReference type="EMBL" id="MBC8199545.1"/>
    </source>
</evidence>
<evidence type="ECO:0000313" key="2">
    <source>
        <dbReference type="Proteomes" id="UP000603545"/>
    </source>
</evidence>
<dbReference type="Proteomes" id="UP000603545">
    <property type="component" value="Unassembled WGS sequence"/>
</dbReference>
<dbReference type="Pfam" id="PF19620">
    <property type="entry name" value="DUF6125"/>
    <property type="match status" value="1"/>
</dbReference>
<gene>
    <name evidence="1" type="ORF">H8E80_05810</name>
</gene>
<accession>A0A8J6TBT8</accession>
<comment type="caution">
    <text evidence="1">The sequence shown here is derived from an EMBL/GenBank/DDBJ whole genome shotgun (WGS) entry which is preliminary data.</text>
</comment>
<dbReference type="AlphaFoldDB" id="A0A8J6TBT8"/>